<protein>
    <submittedName>
        <fullName evidence="3">Site-specific integrase</fullName>
    </submittedName>
</protein>
<keyword evidence="4" id="KW-1185">Reference proteome</keyword>
<dbReference type="SUPFAM" id="SSF56349">
    <property type="entry name" value="DNA breaking-rejoining enzymes"/>
    <property type="match status" value="1"/>
</dbReference>
<dbReference type="PROSITE" id="PS51898">
    <property type="entry name" value="TYR_RECOMBINASE"/>
    <property type="match status" value="1"/>
</dbReference>
<comment type="caution">
    <text evidence="3">The sequence shown here is derived from an EMBL/GenBank/DDBJ whole genome shotgun (WGS) entry which is preliminary data.</text>
</comment>
<feature type="domain" description="Tyr recombinase" evidence="2">
    <location>
        <begin position="168"/>
        <end position="387"/>
    </location>
</feature>
<dbReference type="EMBL" id="JACYTO010000002">
    <property type="protein sequence ID" value="MBD8504334.1"/>
    <property type="molecule type" value="Genomic_DNA"/>
</dbReference>
<evidence type="ECO:0000313" key="3">
    <source>
        <dbReference type="EMBL" id="MBD8504334.1"/>
    </source>
</evidence>
<keyword evidence="1" id="KW-0233">DNA recombination</keyword>
<organism evidence="3 4">
    <name type="scientific">Thauera sedimentorum</name>
    <dbReference type="NCBI Taxonomy" id="2767595"/>
    <lineage>
        <taxon>Bacteria</taxon>
        <taxon>Pseudomonadati</taxon>
        <taxon>Pseudomonadota</taxon>
        <taxon>Betaproteobacteria</taxon>
        <taxon>Rhodocyclales</taxon>
        <taxon>Zoogloeaceae</taxon>
        <taxon>Thauera</taxon>
    </lineage>
</organism>
<dbReference type="InterPro" id="IPR002104">
    <property type="entry name" value="Integrase_catalytic"/>
</dbReference>
<sequence>MSTHLGFASNQSRRCLPSVAKPRNGSPFDPTATRWTFHDGIATVSLNFGSLEWASPALIESMKMVLVWYAEHASAGQLKSHFYKLRRLVDFIAEQRGGEVHEISGTDLINYRSSLRPSEECLLGAVASCLKKWHALQIPGVTEDALRFLTQVRLKGAQKGKAVLTMDPESGPFSDIEIQAIQDALNGSYAAGSLDLGDYVLAWLFILLGQRPQQFALLKICDVIASQRVDGSLEYIVRVPRIKQHNQTHRDELKERLLTPSFGRVLYEYARTIEQRFEAVLADPKQAPLFPAERKPVDQPFELAYHMTSYSLGRRFTQVVKALKVWSERTGTELHITPTRFRYSLGTRAAKEGHGELIIAELLDHSDTQNVGVYVKATPEIVERIDRAVALRMAPLARAFAGTIISDDSEAIRGDDPISRIIDPRFDDKLKPMGNCGRNGSCGFMAPISCYTCNSFQAWVEGPHEAVLAYLIAERARLMTEADVRIAKINDRTILAVAEVVRRVRKVRKEAADGC</sequence>
<proteinExistence type="predicted"/>
<accession>A0ABR9BEG2</accession>
<dbReference type="NCBIfam" id="NF041502">
    <property type="entry name" value="integrase_1"/>
    <property type="match status" value="1"/>
</dbReference>
<evidence type="ECO:0000313" key="4">
    <source>
        <dbReference type="Proteomes" id="UP000603602"/>
    </source>
</evidence>
<name>A0ABR9BEG2_9RHOO</name>
<evidence type="ECO:0000256" key="1">
    <source>
        <dbReference type="ARBA" id="ARBA00023172"/>
    </source>
</evidence>
<dbReference type="RefSeq" id="WP_187719090.1">
    <property type="nucleotide sequence ID" value="NZ_JACTAH010000002.1"/>
</dbReference>
<dbReference type="InterPro" id="IPR011010">
    <property type="entry name" value="DNA_brk_join_enz"/>
</dbReference>
<gene>
    <name evidence="3" type="ORF">IFO67_15690</name>
</gene>
<evidence type="ECO:0000259" key="2">
    <source>
        <dbReference type="PROSITE" id="PS51898"/>
    </source>
</evidence>
<reference evidence="4" key="1">
    <citation type="submission" date="2023-07" db="EMBL/GenBank/DDBJ databases">
        <title>Thauera sp. CAU 1555 isolated from sand of Yaerae Beach.</title>
        <authorList>
            <person name="Kim W."/>
        </authorList>
    </citation>
    <scope>NUCLEOTIDE SEQUENCE [LARGE SCALE GENOMIC DNA]</scope>
    <source>
        <strain evidence="4">CAU 1555</strain>
    </source>
</reference>
<dbReference type="Proteomes" id="UP000603602">
    <property type="component" value="Unassembled WGS sequence"/>
</dbReference>
<dbReference type="InterPro" id="IPR013762">
    <property type="entry name" value="Integrase-like_cat_sf"/>
</dbReference>
<dbReference type="Gene3D" id="1.10.443.10">
    <property type="entry name" value="Intergrase catalytic core"/>
    <property type="match status" value="1"/>
</dbReference>
<dbReference type="InterPro" id="IPR048120">
    <property type="entry name" value="Integrase-like"/>
</dbReference>